<keyword evidence="2 3" id="KW-0040">ANK repeat</keyword>
<dbReference type="PROSITE" id="PS50088">
    <property type="entry name" value="ANK_REPEAT"/>
    <property type="match status" value="3"/>
</dbReference>
<name>A0A8T0GCE9_CERPU</name>
<feature type="repeat" description="ANK" evidence="3">
    <location>
        <begin position="131"/>
        <end position="151"/>
    </location>
</feature>
<dbReference type="Pfam" id="PF00023">
    <property type="entry name" value="Ank"/>
    <property type="match status" value="1"/>
</dbReference>
<keyword evidence="5" id="KW-1185">Reference proteome</keyword>
<protein>
    <recommendedName>
        <fullName evidence="6">Ankyrin repeat domain-containing protein 39</fullName>
    </recommendedName>
</protein>
<dbReference type="AlphaFoldDB" id="A0A8T0GCE9"/>
<dbReference type="Pfam" id="PF12796">
    <property type="entry name" value="Ank_2"/>
    <property type="match status" value="1"/>
</dbReference>
<dbReference type="PANTHER" id="PTHR24171:SF9">
    <property type="entry name" value="ANKYRIN REPEAT DOMAIN-CONTAINING PROTEIN 39"/>
    <property type="match status" value="1"/>
</dbReference>
<accession>A0A8T0GCE9</accession>
<dbReference type="Proteomes" id="UP000822688">
    <property type="component" value="Chromosome 11"/>
</dbReference>
<gene>
    <name evidence="4" type="ORF">KC19_11G072100</name>
</gene>
<evidence type="ECO:0000313" key="4">
    <source>
        <dbReference type="EMBL" id="KAG0556690.1"/>
    </source>
</evidence>
<feature type="repeat" description="ANK" evidence="3">
    <location>
        <begin position="98"/>
        <end position="130"/>
    </location>
</feature>
<keyword evidence="1" id="KW-0677">Repeat</keyword>
<dbReference type="Gene3D" id="1.25.40.20">
    <property type="entry name" value="Ankyrin repeat-containing domain"/>
    <property type="match status" value="1"/>
</dbReference>
<evidence type="ECO:0008006" key="6">
    <source>
        <dbReference type="Google" id="ProtNLM"/>
    </source>
</evidence>
<evidence type="ECO:0000256" key="1">
    <source>
        <dbReference type="ARBA" id="ARBA00022737"/>
    </source>
</evidence>
<feature type="repeat" description="ANK" evidence="3">
    <location>
        <begin position="64"/>
        <end position="96"/>
    </location>
</feature>
<evidence type="ECO:0000256" key="3">
    <source>
        <dbReference type="PROSITE-ProRule" id="PRU00023"/>
    </source>
</evidence>
<dbReference type="PROSITE" id="PS50297">
    <property type="entry name" value="ANK_REP_REGION"/>
    <property type="match status" value="3"/>
</dbReference>
<reference evidence="4 5" key="1">
    <citation type="submission" date="2020-06" db="EMBL/GenBank/DDBJ databases">
        <title>WGS assembly of Ceratodon purpureus strain R40.</title>
        <authorList>
            <person name="Carey S.B."/>
            <person name="Jenkins J."/>
            <person name="Shu S."/>
            <person name="Lovell J.T."/>
            <person name="Sreedasyam A."/>
            <person name="Maumus F."/>
            <person name="Tiley G.P."/>
            <person name="Fernandez-Pozo N."/>
            <person name="Barry K."/>
            <person name="Chen C."/>
            <person name="Wang M."/>
            <person name="Lipzen A."/>
            <person name="Daum C."/>
            <person name="Saski C.A."/>
            <person name="Payton A.C."/>
            <person name="Mcbreen J.C."/>
            <person name="Conrad R.E."/>
            <person name="Kollar L.M."/>
            <person name="Olsson S."/>
            <person name="Huttunen S."/>
            <person name="Landis J.B."/>
            <person name="Wickett N.J."/>
            <person name="Johnson M.G."/>
            <person name="Rensing S.A."/>
            <person name="Grimwood J."/>
            <person name="Schmutz J."/>
            <person name="Mcdaniel S.F."/>
        </authorList>
    </citation>
    <scope>NUCLEOTIDE SEQUENCE [LARGE SCALE GENOMIC DNA]</scope>
    <source>
        <strain evidence="4 5">R40</strain>
    </source>
</reference>
<dbReference type="InterPro" id="IPR002110">
    <property type="entry name" value="Ankyrin_rpt"/>
</dbReference>
<proteinExistence type="predicted"/>
<comment type="caution">
    <text evidence="4">The sequence shown here is derived from an EMBL/GenBank/DDBJ whole genome shotgun (WGS) entry which is preliminary data.</text>
</comment>
<dbReference type="InterPro" id="IPR036770">
    <property type="entry name" value="Ankyrin_rpt-contain_sf"/>
</dbReference>
<dbReference type="PANTHER" id="PTHR24171">
    <property type="entry name" value="ANKYRIN REPEAT DOMAIN-CONTAINING PROTEIN 39-RELATED"/>
    <property type="match status" value="1"/>
</dbReference>
<dbReference type="EMBL" id="CM026432">
    <property type="protein sequence ID" value="KAG0556690.1"/>
    <property type="molecule type" value="Genomic_DNA"/>
</dbReference>
<organism evidence="4 5">
    <name type="scientific">Ceratodon purpureus</name>
    <name type="common">Fire moss</name>
    <name type="synonym">Dicranum purpureum</name>
    <dbReference type="NCBI Taxonomy" id="3225"/>
    <lineage>
        <taxon>Eukaryota</taxon>
        <taxon>Viridiplantae</taxon>
        <taxon>Streptophyta</taxon>
        <taxon>Embryophyta</taxon>
        <taxon>Bryophyta</taxon>
        <taxon>Bryophytina</taxon>
        <taxon>Bryopsida</taxon>
        <taxon>Dicranidae</taxon>
        <taxon>Pseudoditrichales</taxon>
        <taxon>Ditrichaceae</taxon>
        <taxon>Ceratodon</taxon>
    </lineage>
</organism>
<evidence type="ECO:0000256" key="2">
    <source>
        <dbReference type="ARBA" id="ARBA00023043"/>
    </source>
</evidence>
<evidence type="ECO:0000313" key="5">
    <source>
        <dbReference type="Proteomes" id="UP000822688"/>
    </source>
</evidence>
<dbReference type="PRINTS" id="PR01415">
    <property type="entry name" value="ANKYRIN"/>
</dbReference>
<sequence length="171" mass="17906">MSSMAEGLSGECKCCVGGGHKGVTESLDEMDFQKSLAGAAQVGDVGRMRGLITRGAKVDGDGESGYSPLHYAARHGHAQACLLLLQSGAQVDRRTRAGKATSLHRAAYAGHIEAVKVLLQHGANVEAQDSDGQTCLHKASMQGHMAVVKLLKEACPRACEILDNQGRSALP</sequence>
<dbReference type="SUPFAM" id="SSF48403">
    <property type="entry name" value="Ankyrin repeat"/>
    <property type="match status" value="1"/>
</dbReference>
<dbReference type="SMART" id="SM00248">
    <property type="entry name" value="ANK"/>
    <property type="match status" value="3"/>
</dbReference>